<organism evidence="2 3">
    <name type="scientific">Gigaspora margarita</name>
    <dbReference type="NCBI Taxonomy" id="4874"/>
    <lineage>
        <taxon>Eukaryota</taxon>
        <taxon>Fungi</taxon>
        <taxon>Fungi incertae sedis</taxon>
        <taxon>Mucoromycota</taxon>
        <taxon>Glomeromycotina</taxon>
        <taxon>Glomeromycetes</taxon>
        <taxon>Diversisporales</taxon>
        <taxon>Gigasporaceae</taxon>
        <taxon>Gigaspora</taxon>
    </lineage>
</organism>
<dbReference type="OrthoDB" id="2387189at2759"/>
<comment type="caution">
    <text evidence="2">The sequence shown here is derived from an EMBL/GenBank/DDBJ whole genome shotgun (WGS) entry which is preliminary data.</text>
</comment>
<evidence type="ECO:0000313" key="3">
    <source>
        <dbReference type="Proteomes" id="UP000439903"/>
    </source>
</evidence>
<protein>
    <submittedName>
        <fullName evidence="2">BTB-domain-containing protein</fullName>
    </submittedName>
</protein>
<dbReference type="PROSITE" id="PS51886">
    <property type="entry name" value="TLDC"/>
    <property type="match status" value="1"/>
</dbReference>
<evidence type="ECO:0000259" key="1">
    <source>
        <dbReference type="PROSITE" id="PS51886"/>
    </source>
</evidence>
<sequence length="339" mass="39684">MFTDLLKKLSQDYKNLVKNSEFTDISIQVGEEFNKAYFYAYSLILRTRSSYFWEVLSKLGDNIEPRKDAHELNLKELCNYIENIIIKEKTLKHDFYQKIYPFYKAFDSKFYIQILEIYTFNNNQKSSTTNEPFDNLSNSPSAFSILPNQAFKKSAIHTNDIKLPISDFGNTATKSSANIVSTATKVTDIIFTIIPIHGYSSKKFYAQYDNKGSTLLILRVKDTNEILGRYNLINWYKEMSKNIYYETSTSFIFFLNLQNLDNSIVSKVIDTKYAIRQNRYAGPSFGKNDLKICGKLKENKKSRCRKSSYKKPIRDNTKFFSVDDYEVFKFLENLLYKIN</sequence>
<dbReference type="InterPro" id="IPR011333">
    <property type="entry name" value="SKP1/BTB/POZ_sf"/>
</dbReference>
<name>A0A8H3XA17_GIGMA</name>
<dbReference type="AlphaFoldDB" id="A0A8H3XA17"/>
<dbReference type="EMBL" id="WTPW01001383">
    <property type="protein sequence ID" value="KAF0438932.1"/>
    <property type="molecule type" value="Genomic_DNA"/>
</dbReference>
<proteinExistence type="predicted"/>
<evidence type="ECO:0000313" key="2">
    <source>
        <dbReference type="EMBL" id="KAF0438932.1"/>
    </source>
</evidence>
<dbReference type="Pfam" id="PF07534">
    <property type="entry name" value="TLD"/>
    <property type="match status" value="1"/>
</dbReference>
<dbReference type="Gene3D" id="3.30.710.10">
    <property type="entry name" value="Potassium Channel Kv1.1, Chain A"/>
    <property type="match status" value="1"/>
</dbReference>
<gene>
    <name evidence="2" type="ORF">F8M41_004222</name>
</gene>
<keyword evidence="3" id="KW-1185">Reference proteome</keyword>
<dbReference type="Proteomes" id="UP000439903">
    <property type="component" value="Unassembled WGS sequence"/>
</dbReference>
<accession>A0A8H3XA17</accession>
<feature type="domain" description="TLDc" evidence="1">
    <location>
        <begin position="155"/>
        <end position="331"/>
    </location>
</feature>
<dbReference type="InterPro" id="IPR006571">
    <property type="entry name" value="TLDc_dom"/>
</dbReference>
<reference evidence="2 3" key="1">
    <citation type="journal article" date="2019" name="Environ. Microbiol.">
        <title>At the nexus of three kingdoms: the genome of the mycorrhizal fungus Gigaspora margarita provides insights into plant, endobacterial and fungal interactions.</title>
        <authorList>
            <person name="Venice F."/>
            <person name="Ghignone S."/>
            <person name="Salvioli di Fossalunga A."/>
            <person name="Amselem J."/>
            <person name="Novero M."/>
            <person name="Xianan X."/>
            <person name="Sedzielewska Toro K."/>
            <person name="Morin E."/>
            <person name="Lipzen A."/>
            <person name="Grigoriev I.V."/>
            <person name="Henrissat B."/>
            <person name="Martin F.M."/>
            <person name="Bonfante P."/>
        </authorList>
    </citation>
    <scope>NUCLEOTIDE SEQUENCE [LARGE SCALE GENOMIC DNA]</scope>
    <source>
        <strain evidence="2 3">BEG34</strain>
    </source>
</reference>
<dbReference type="SUPFAM" id="SSF54695">
    <property type="entry name" value="POZ domain"/>
    <property type="match status" value="1"/>
</dbReference>